<keyword evidence="2" id="KW-0813">Transport</keyword>
<evidence type="ECO:0000256" key="2">
    <source>
        <dbReference type="ARBA" id="ARBA00022448"/>
    </source>
</evidence>
<evidence type="ECO:0000256" key="1">
    <source>
        <dbReference type="ARBA" id="ARBA00004141"/>
    </source>
</evidence>
<dbReference type="Gene3D" id="1.20.1250.20">
    <property type="entry name" value="MFS general substrate transporter like domains"/>
    <property type="match status" value="1"/>
</dbReference>
<feature type="transmembrane region" description="Helical" evidence="6">
    <location>
        <begin position="377"/>
        <end position="396"/>
    </location>
</feature>
<dbReference type="Pfam" id="PF07690">
    <property type="entry name" value="MFS_1"/>
    <property type="match status" value="1"/>
</dbReference>
<dbReference type="InterPro" id="IPR036259">
    <property type="entry name" value="MFS_trans_sf"/>
</dbReference>
<feature type="transmembrane region" description="Helical" evidence="6">
    <location>
        <begin position="225"/>
        <end position="246"/>
    </location>
</feature>
<keyword evidence="4 6" id="KW-1133">Transmembrane helix</keyword>
<dbReference type="OMA" id="WETCFDA"/>
<comment type="subcellular location">
    <subcellularLocation>
        <location evidence="1">Membrane</location>
        <topology evidence="1">Multi-pass membrane protein</topology>
    </subcellularLocation>
</comment>
<dbReference type="EMBL" id="HF935204">
    <property type="protein sequence ID" value="CCX04435.1"/>
    <property type="molecule type" value="Genomic_DNA"/>
</dbReference>
<feature type="transmembrane region" description="Helical" evidence="6">
    <location>
        <begin position="416"/>
        <end position="437"/>
    </location>
</feature>
<evidence type="ECO:0000256" key="3">
    <source>
        <dbReference type="ARBA" id="ARBA00022692"/>
    </source>
</evidence>
<evidence type="ECO:0000259" key="7">
    <source>
        <dbReference type="PROSITE" id="PS50850"/>
    </source>
</evidence>
<evidence type="ECO:0000313" key="9">
    <source>
        <dbReference type="Proteomes" id="UP000018144"/>
    </source>
</evidence>
<dbReference type="InterPro" id="IPR020846">
    <property type="entry name" value="MFS_dom"/>
</dbReference>
<feature type="transmembrane region" description="Helical" evidence="6">
    <location>
        <begin position="96"/>
        <end position="116"/>
    </location>
</feature>
<dbReference type="PANTHER" id="PTHR23504:SF6">
    <property type="entry name" value="MULTIDRUG TRANSPORTER, PUTATIVE (AFU_ORTHOLOGUE AFUA_4G08740)-RELATED"/>
    <property type="match status" value="1"/>
</dbReference>
<dbReference type="GO" id="GO:0022857">
    <property type="term" value="F:transmembrane transporter activity"/>
    <property type="evidence" value="ECO:0007669"/>
    <property type="project" value="InterPro"/>
</dbReference>
<feature type="transmembrane region" description="Helical" evidence="6">
    <location>
        <begin position="128"/>
        <end position="151"/>
    </location>
</feature>
<accession>U4L318</accession>
<feature type="domain" description="Major facilitator superfamily (MFS) profile" evidence="7">
    <location>
        <begin position="58"/>
        <end position="510"/>
    </location>
</feature>
<gene>
    <name evidence="8" type="ORF">PCON_02273</name>
</gene>
<keyword evidence="3 6" id="KW-0812">Transmembrane</keyword>
<evidence type="ECO:0000256" key="6">
    <source>
        <dbReference type="SAM" id="Phobius"/>
    </source>
</evidence>
<reference evidence="8 9" key="1">
    <citation type="journal article" date="2013" name="PLoS Genet.">
        <title>The genome and development-dependent transcriptomes of Pyronema confluens: a window into fungal evolution.</title>
        <authorList>
            <person name="Traeger S."/>
            <person name="Altegoer F."/>
            <person name="Freitag M."/>
            <person name="Gabaldon T."/>
            <person name="Kempken F."/>
            <person name="Kumar A."/>
            <person name="Marcet-Houben M."/>
            <person name="Poggeler S."/>
            <person name="Stajich J.E."/>
            <person name="Nowrousian M."/>
        </authorList>
    </citation>
    <scope>NUCLEOTIDE SEQUENCE [LARGE SCALE GENOMIC DNA]</scope>
    <source>
        <strain evidence="9">CBS 100304</strain>
        <tissue evidence="8">Vegetative mycelium</tissue>
    </source>
</reference>
<proteinExistence type="predicted"/>
<feature type="transmembrane region" description="Helical" evidence="6">
    <location>
        <begin position="487"/>
        <end position="505"/>
    </location>
</feature>
<sequence length="546" mass="58652">MRGPTLLNSKSLGIHVVEVDEGAAALRSSWEGDPDYEFEETGEGNGAAEFEEKVSRKQLWLIYSLQLAEAIVAASLSPQLYVLLRDSELCGSINTAYWTGLVEAIFALGSIAGLCWGRLGDKYGRKPIALIGMIGLSVSCIVMGFSTGIFMCALIRAFAGLMSSCIRVAVAAMLGDISHSSRAKARSFSRLPLVATGGVIGPLLQAALAHRFANDGIFWKTYPILISQMACAALMLAIFGVNLVMLKETLPSSLSAHDFEKSLSSHRRGSESSDEFGEETSFLGRNGISLPHNDKLAPIALSEILRSRSLMIILAAYSLFSLHSASFDQLLPLLGNSPTKLGGLGLPCSFISLVVFFASLAAGLVIWFSSPRAIKKLGLLPSFRAACWVLPAIYFLTPLLSKLARESQPAIIASSVFSIFAKTLVTGAVKTLVLVVVTNSSPDPYSLATIMGAMELAGHVRALAVLGTGAAWWLAEDLGRGWTNYGLWATILGVSIFGAGVAHLVRDRPYVRDYEGSLRWEVCYDSMTESTEDLQGFNEKEIEASS</sequence>
<keyword evidence="5 6" id="KW-0472">Membrane</keyword>
<organism evidence="8 9">
    <name type="scientific">Pyronema omphalodes (strain CBS 100304)</name>
    <name type="common">Pyronema confluens</name>
    <dbReference type="NCBI Taxonomy" id="1076935"/>
    <lineage>
        <taxon>Eukaryota</taxon>
        <taxon>Fungi</taxon>
        <taxon>Dikarya</taxon>
        <taxon>Ascomycota</taxon>
        <taxon>Pezizomycotina</taxon>
        <taxon>Pezizomycetes</taxon>
        <taxon>Pezizales</taxon>
        <taxon>Pyronemataceae</taxon>
        <taxon>Pyronema</taxon>
    </lineage>
</organism>
<dbReference type="GO" id="GO:0016020">
    <property type="term" value="C:membrane"/>
    <property type="evidence" value="ECO:0007669"/>
    <property type="project" value="UniProtKB-SubCell"/>
</dbReference>
<evidence type="ECO:0000313" key="8">
    <source>
        <dbReference type="EMBL" id="CCX04435.1"/>
    </source>
</evidence>
<feature type="transmembrane region" description="Helical" evidence="6">
    <location>
        <begin position="157"/>
        <end position="179"/>
    </location>
</feature>
<evidence type="ECO:0000256" key="5">
    <source>
        <dbReference type="ARBA" id="ARBA00023136"/>
    </source>
</evidence>
<dbReference type="PROSITE" id="PS50850">
    <property type="entry name" value="MFS"/>
    <property type="match status" value="1"/>
</dbReference>
<dbReference type="InterPro" id="IPR011701">
    <property type="entry name" value="MFS"/>
</dbReference>
<keyword evidence="9" id="KW-1185">Reference proteome</keyword>
<feature type="transmembrane region" description="Helical" evidence="6">
    <location>
        <begin position="191"/>
        <end position="213"/>
    </location>
</feature>
<dbReference type="OrthoDB" id="419616at2759"/>
<dbReference type="PANTHER" id="PTHR23504">
    <property type="entry name" value="MAJOR FACILITATOR SUPERFAMILY DOMAIN-CONTAINING PROTEIN 10"/>
    <property type="match status" value="1"/>
</dbReference>
<protein>
    <submittedName>
        <fullName evidence="8">Similar to Uncharacterized membrane protein YCR023C acc. no. P25351</fullName>
    </submittedName>
</protein>
<name>U4L318_PYROM</name>
<feature type="transmembrane region" description="Helical" evidence="6">
    <location>
        <begin position="458"/>
        <end position="475"/>
    </location>
</feature>
<feature type="transmembrane region" description="Helical" evidence="6">
    <location>
        <begin position="60"/>
        <end position="84"/>
    </location>
</feature>
<dbReference type="Proteomes" id="UP000018144">
    <property type="component" value="Unassembled WGS sequence"/>
</dbReference>
<dbReference type="eggNOG" id="KOG2615">
    <property type="taxonomic scope" value="Eukaryota"/>
</dbReference>
<evidence type="ECO:0000256" key="4">
    <source>
        <dbReference type="ARBA" id="ARBA00022989"/>
    </source>
</evidence>
<dbReference type="AlphaFoldDB" id="U4L318"/>
<dbReference type="SUPFAM" id="SSF103473">
    <property type="entry name" value="MFS general substrate transporter"/>
    <property type="match status" value="1"/>
</dbReference>
<feature type="transmembrane region" description="Helical" evidence="6">
    <location>
        <begin position="310"/>
        <end position="330"/>
    </location>
</feature>
<feature type="transmembrane region" description="Helical" evidence="6">
    <location>
        <begin position="350"/>
        <end position="370"/>
    </location>
</feature>